<dbReference type="PANTHER" id="PTHR45754:SF3">
    <property type="entry name" value="METHYLENETETRAHYDROFOLATE REDUCTASE (NADPH)"/>
    <property type="match status" value="1"/>
</dbReference>
<evidence type="ECO:0000256" key="11">
    <source>
        <dbReference type="ARBA" id="ARBA00048628"/>
    </source>
</evidence>
<reference evidence="13 14" key="1">
    <citation type="submission" date="2020-07" db="EMBL/GenBank/DDBJ databases">
        <title>Taxonomic revisions and descriptions of new bacterial species based on genomic comparisons in the high-G+C-content subgroup of the family Alcaligenaceae.</title>
        <authorList>
            <person name="Szabo A."/>
            <person name="Felfoldi T."/>
        </authorList>
    </citation>
    <scope>NUCLEOTIDE SEQUENCE [LARGE SCALE GENOMIC DNA]</scope>
    <source>
        <strain evidence="13 14">DSM 25264</strain>
    </source>
</reference>
<evidence type="ECO:0000256" key="12">
    <source>
        <dbReference type="RuleBase" id="RU003862"/>
    </source>
</evidence>
<evidence type="ECO:0000256" key="8">
    <source>
        <dbReference type="ARBA" id="ARBA00023027"/>
    </source>
</evidence>
<comment type="catalytic activity">
    <reaction evidence="11">
        <text>(6S)-5-methyl-5,6,7,8-tetrahydrofolate + NAD(+) = (6R)-5,10-methylene-5,6,7,8-tetrahydrofolate + NADH + H(+)</text>
        <dbReference type="Rhea" id="RHEA:19821"/>
        <dbReference type="ChEBI" id="CHEBI:15378"/>
        <dbReference type="ChEBI" id="CHEBI:15636"/>
        <dbReference type="ChEBI" id="CHEBI:18608"/>
        <dbReference type="ChEBI" id="CHEBI:57540"/>
        <dbReference type="ChEBI" id="CHEBI:57945"/>
        <dbReference type="EC" id="1.5.1.54"/>
    </reaction>
    <physiologicalReaction direction="right-to-left" evidence="11">
        <dbReference type="Rhea" id="RHEA:19823"/>
    </physiologicalReaction>
</comment>
<dbReference type="GO" id="GO:0009086">
    <property type="term" value="P:methionine biosynthetic process"/>
    <property type="evidence" value="ECO:0007669"/>
    <property type="project" value="UniProtKB-KW"/>
</dbReference>
<keyword evidence="5 12" id="KW-0285">Flavoprotein</keyword>
<dbReference type="InterPro" id="IPR004620">
    <property type="entry name" value="MTHF_reductase_bac"/>
</dbReference>
<evidence type="ECO:0000256" key="1">
    <source>
        <dbReference type="ARBA" id="ARBA00001974"/>
    </source>
</evidence>
<dbReference type="Gene3D" id="3.20.20.220">
    <property type="match status" value="1"/>
</dbReference>
<dbReference type="PANTHER" id="PTHR45754">
    <property type="entry name" value="METHYLENETETRAHYDROFOLATE REDUCTASE"/>
    <property type="match status" value="1"/>
</dbReference>
<dbReference type="UniPathway" id="UPA00193"/>
<organism evidence="13 14">
    <name type="scientific">Allopusillimonas soli</name>
    <dbReference type="NCBI Taxonomy" id="659016"/>
    <lineage>
        <taxon>Bacteria</taxon>
        <taxon>Pseudomonadati</taxon>
        <taxon>Pseudomonadota</taxon>
        <taxon>Betaproteobacteria</taxon>
        <taxon>Burkholderiales</taxon>
        <taxon>Alcaligenaceae</taxon>
        <taxon>Allopusillimonas</taxon>
    </lineage>
</organism>
<comment type="pathway">
    <text evidence="10">Amino-acid biosynthesis; L-methionine biosynthesis via de novo pathway.</text>
</comment>
<dbReference type="GO" id="GO:0071949">
    <property type="term" value="F:FAD binding"/>
    <property type="evidence" value="ECO:0007669"/>
    <property type="project" value="TreeGrafter"/>
</dbReference>
<comment type="pathway">
    <text evidence="2 12">One-carbon metabolism; tetrahydrofolate interconversion.</text>
</comment>
<dbReference type="GO" id="GO:0106312">
    <property type="term" value="F:methylenetetrahydrofolate reductase (NADH) activity"/>
    <property type="evidence" value="ECO:0007669"/>
    <property type="project" value="UniProtKB-EC"/>
</dbReference>
<dbReference type="NCBIfam" id="TIGR00676">
    <property type="entry name" value="fadh2"/>
    <property type="match status" value="1"/>
</dbReference>
<gene>
    <name evidence="13" type="primary">metF</name>
    <name evidence="13" type="ORF">H0A68_14460</name>
</gene>
<dbReference type="OrthoDB" id="9812555at2"/>
<dbReference type="Proteomes" id="UP000580517">
    <property type="component" value="Unassembled WGS sequence"/>
</dbReference>
<dbReference type="InterPro" id="IPR029041">
    <property type="entry name" value="FAD-linked_oxidoreductase-like"/>
</dbReference>
<dbReference type="GO" id="GO:0035999">
    <property type="term" value="P:tetrahydrofolate interconversion"/>
    <property type="evidence" value="ECO:0007669"/>
    <property type="project" value="UniProtKB-UniPathway"/>
</dbReference>
<accession>A0A853FDS6</accession>
<keyword evidence="8" id="KW-0520">NAD</keyword>
<keyword evidence="4" id="KW-0028">Amino-acid biosynthesis</keyword>
<dbReference type="InterPro" id="IPR003171">
    <property type="entry name" value="Mehydrof_redctse-like"/>
</dbReference>
<keyword evidence="9" id="KW-0486">Methionine biosynthesis</keyword>
<dbReference type="AlphaFoldDB" id="A0A853FDS6"/>
<proteinExistence type="inferred from homology"/>
<evidence type="ECO:0000313" key="13">
    <source>
        <dbReference type="EMBL" id="NYT38087.1"/>
    </source>
</evidence>
<keyword evidence="7 12" id="KW-0560">Oxidoreductase</keyword>
<protein>
    <recommendedName>
        <fullName evidence="12">Methylenetetrahydrofolate reductase</fullName>
        <ecNumber evidence="12">1.5.1.54</ecNumber>
    </recommendedName>
</protein>
<dbReference type="EC" id="1.5.1.54" evidence="12"/>
<keyword evidence="14" id="KW-1185">Reference proteome</keyword>
<comment type="cofactor">
    <cofactor evidence="1 12">
        <name>FAD</name>
        <dbReference type="ChEBI" id="CHEBI:57692"/>
    </cofactor>
</comment>
<dbReference type="Pfam" id="PF02219">
    <property type="entry name" value="MTHFR"/>
    <property type="match status" value="1"/>
</dbReference>
<comment type="caution">
    <text evidence="13">The sequence shown here is derived from an EMBL/GenBank/DDBJ whole genome shotgun (WGS) entry which is preliminary data.</text>
</comment>
<evidence type="ECO:0000256" key="7">
    <source>
        <dbReference type="ARBA" id="ARBA00023002"/>
    </source>
</evidence>
<evidence type="ECO:0000256" key="10">
    <source>
        <dbReference type="ARBA" id="ARBA00034478"/>
    </source>
</evidence>
<dbReference type="SUPFAM" id="SSF51730">
    <property type="entry name" value="FAD-linked oxidoreductase"/>
    <property type="match status" value="1"/>
</dbReference>
<dbReference type="EMBL" id="JACCEW010000004">
    <property type="protein sequence ID" value="NYT38087.1"/>
    <property type="molecule type" value="Genomic_DNA"/>
</dbReference>
<dbReference type="GO" id="GO:0005829">
    <property type="term" value="C:cytosol"/>
    <property type="evidence" value="ECO:0007669"/>
    <property type="project" value="InterPro"/>
</dbReference>
<keyword evidence="6 12" id="KW-0274">FAD</keyword>
<evidence type="ECO:0000256" key="4">
    <source>
        <dbReference type="ARBA" id="ARBA00022605"/>
    </source>
</evidence>
<evidence type="ECO:0000256" key="2">
    <source>
        <dbReference type="ARBA" id="ARBA00004777"/>
    </source>
</evidence>
<evidence type="ECO:0000256" key="3">
    <source>
        <dbReference type="ARBA" id="ARBA00006743"/>
    </source>
</evidence>
<evidence type="ECO:0000313" key="14">
    <source>
        <dbReference type="Proteomes" id="UP000580517"/>
    </source>
</evidence>
<sequence>MCRSRAPTSRIITGIDAHAARRRVACRASSRFLTKEHQHGIDTCLDFECSGTAYRGLYPAGYHSGLFRIGPGGGAGAGAAQYAGQACVGAADAAHYHCYAGAVSAGAQRIGLLVRRFGAQGLPGQWLLVGAAWRHRLQHRVRSSFKVIELKRSKQAISLEFFPPRDIAAQEKLVRSAKQLLALQPEYVSVTFGAGGSTRSGTADTVQLLQNLGCSAAPHLSCIGASRAMLTDILDSYRAKGIRRIVALRGDMPSGMGGDAGELHHASDLVAFIREHSGDWFHIEVAAYPETHPQADGARSDLHHFVSKVKAGANSAITQYFFNPDAYFDFVDRARAAGVTVPIVPGIMPITNHTQLVRFSTMCGAEIPRWIRLRLADFGDDRASIRAFGTEIVGRMCQHLLDGGAPGLHFYTLNNAEATQGIWRQLRLA</sequence>
<comment type="similarity">
    <text evidence="3 12">Belongs to the methylenetetrahydrofolate reductase family.</text>
</comment>
<dbReference type="CDD" id="cd00537">
    <property type="entry name" value="MTHFR"/>
    <property type="match status" value="1"/>
</dbReference>
<evidence type="ECO:0000256" key="9">
    <source>
        <dbReference type="ARBA" id="ARBA00023167"/>
    </source>
</evidence>
<evidence type="ECO:0000256" key="6">
    <source>
        <dbReference type="ARBA" id="ARBA00022827"/>
    </source>
</evidence>
<name>A0A853FDS6_9BURK</name>
<evidence type="ECO:0000256" key="5">
    <source>
        <dbReference type="ARBA" id="ARBA00022630"/>
    </source>
</evidence>